<dbReference type="EMBL" id="QXJK01000003">
    <property type="protein sequence ID" value="RIX35692.1"/>
    <property type="molecule type" value="Genomic_DNA"/>
</dbReference>
<comment type="caution">
    <text evidence="4">The sequence shown here is derived from an EMBL/GenBank/DDBJ whole genome shotgun (WGS) entry which is preliminary data.</text>
</comment>
<protein>
    <recommendedName>
        <fullName evidence="3">DUF2134 domain-containing protein</fullName>
    </recommendedName>
</protein>
<keyword evidence="2" id="KW-0472">Membrane</keyword>
<keyword evidence="2" id="KW-1133">Transmembrane helix</keyword>
<accession>A0A418Q8E0</accession>
<organism evidence="4 5">
    <name type="scientific">Corynebacterium falsenii</name>
    <dbReference type="NCBI Taxonomy" id="108486"/>
    <lineage>
        <taxon>Bacteria</taxon>
        <taxon>Bacillati</taxon>
        <taxon>Actinomycetota</taxon>
        <taxon>Actinomycetes</taxon>
        <taxon>Mycobacteriales</taxon>
        <taxon>Corynebacteriaceae</taxon>
        <taxon>Corynebacterium</taxon>
    </lineage>
</organism>
<evidence type="ECO:0000313" key="4">
    <source>
        <dbReference type="EMBL" id="RIX35692.1"/>
    </source>
</evidence>
<evidence type="ECO:0000256" key="2">
    <source>
        <dbReference type="SAM" id="Phobius"/>
    </source>
</evidence>
<dbReference type="AlphaFoldDB" id="A0A418Q8E0"/>
<feature type="transmembrane region" description="Helical" evidence="2">
    <location>
        <begin position="37"/>
        <end position="57"/>
    </location>
</feature>
<feature type="compositionally biased region" description="Low complexity" evidence="1">
    <location>
        <begin position="19"/>
        <end position="29"/>
    </location>
</feature>
<gene>
    <name evidence="4" type="ORF">D3M95_04100</name>
</gene>
<keyword evidence="5" id="KW-1185">Reference proteome</keyword>
<feature type="domain" description="DUF2134" evidence="3">
    <location>
        <begin position="10"/>
        <end position="56"/>
    </location>
</feature>
<dbReference type="Pfam" id="PF09977">
    <property type="entry name" value="Tad_C"/>
    <property type="match status" value="1"/>
</dbReference>
<sequence>MLRSRCRCSSRPATCSRWTPAPASTSPASTTKSAAKAAAVTVSAAAVAPLFFPFLLLKQY</sequence>
<dbReference type="Proteomes" id="UP000285278">
    <property type="component" value="Unassembled WGS sequence"/>
</dbReference>
<evidence type="ECO:0000313" key="5">
    <source>
        <dbReference type="Proteomes" id="UP000285278"/>
    </source>
</evidence>
<dbReference type="InterPro" id="IPR018705">
    <property type="entry name" value="DUF2134_membrane"/>
</dbReference>
<reference evidence="4 5" key="1">
    <citation type="submission" date="2018-09" db="EMBL/GenBank/DDBJ databases">
        <title>Optimization and identification of Corynebacterium falsenii FN1-14 from fish paste.</title>
        <authorList>
            <person name="Daroonpunt R."/>
            <person name="Tanasupawat S."/>
        </authorList>
    </citation>
    <scope>NUCLEOTIDE SEQUENCE [LARGE SCALE GENOMIC DNA]</scope>
    <source>
        <strain evidence="4 5">FN1-14</strain>
    </source>
</reference>
<proteinExistence type="predicted"/>
<name>A0A418Q8E0_9CORY</name>
<feature type="region of interest" description="Disordered" evidence="1">
    <location>
        <begin position="1"/>
        <end position="29"/>
    </location>
</feature>
<evidence type="ECO:0000256" key="1">
    <source>
        <dbReference type="SAM" id="MobiDB-lite"/>
    </source>
</evidence>
<keyword evidence="2" id="KW-0812">Transmembrane</keyword>
<evidence type="ECO:0000259" key="3">
    <source>
        <dbReference type="Pfam" id="PF09977"/>
    </source>
</evidence>